<evidence type="ECO:0000313" key="3">
    <source>
        <dbReference type="EMBL" id="CAF4274811.1"/>
    </source>
</evidence>
<dbReference type="EMBL" id="CAJNOK010032512">
    <property type="protein sequence ID" value="CAF1484818.1"/>
    <property type="molecule type" value="Genomic_DNA"/>
</dbReference>
<evidence type="ECO:0000313" key="4">
    <source>
        <dbReference type="Proteomes" id="UP000677228"/>
    </source>
</evidence>
<feature type="region of interest" description="Disordered" evidence="1">
    <location>
        <begin position="1"/>
        <end position="22"/>
    </location>
</feature>
<feature type="region of interest" description="Disordered" evidence="1">
    <location>
        <begin position="113"/>
        <end position="147"/>
    </location>
</feature>
<feature type="compositionally biased region" description="Acidic residues" evidence="1">
    <location>
        <begin position="131"/>
        <end position="141"/>
    </location>
</feature>
<name>A0A8S2FJH5_9BILA</name>
<protein>
    <submittedName>
        <fullName evidence="2">Uncharacterized protein</fullName>
    </submittedName>
</protein>
<feature type="compositionally biased region" description="Basic and acidic residues" evidence="1">
    <location>
        <begin position="120"/>
        <end position="130"/>
    </location>
</feature>
<dbReference type="AlphaFoldDB" id="A0A8S2FJH5"/>
<comment type="caution">
    <text evidence="2">The sequence shown here is derived from an EMBL/GenBank/DDBJ whole genome shotgun (WGS) entry which is preliminary data.</text>
</comment>
<dbReference type="Proteomes" id="UP000682733">
    <property type="component" value="Unassembled WGS sequence"/>
</dbReference>
<reference evidence="2" key="1">
    <citation type="submission" date="2021-02" db="EMBL/GenBank/DDBJ databases">
        <authorList>
            <person name="Nowell W R."/>
        </authorList>
    </citation>
    <scope>NUCLEOTIDE SEQUENCE</scope>
</reference>
<sequence>MHPDRNNCMSVKNQLTEKKKRQQNVESRLSLAQINEVLNGKGGITSIARELFKEIVPVDRRQVDHWNKLPIEVLLIEKMLIDFMERYYSPVEVNPKKFMQVLSDVFEINVAQKKQQQQGDAHDGDEKDSYDVEQTDDAIEDENSHRF</sequence>
<gene>
    <name evidence="2" type="ORF">OVA965_LOCUS36228</name>
    <name evidence="3" type="ORF">TMI583_LOCUS37232</name>
</gene>
<evidence type="ECO:0000313" key="2">
    <source>
        <dbReference type="EMBL" id="CAF1484818.1"/>
    </source>
</evidence>
<accession>A0A8S2FJH5</accession>
<evidence type="ECO:0000256" key="1">
    <source>
        <dbReference type="SAM" id="MobiDB-lite"/>
    </source>
</evidence>
<dbReference type="EMBL" id="CAJOBA010054456">
    <property type="protein sequence ID" value="CAF4274811.1"/>
    <property type="molecule type" value="Genomic_DNA"/>
</dbReference>
<organism evidence="2 4">
    <name type="scientific">Didymodactylos carnosus</name>
    <dbReference type="NCBI Taxonomy" id="1234261"/>
    <lineage>
        <taxon>Eukaryota</taxon>
        <taxon>Metazoa</taxon>
        <taxon>Spiralia</taxon>
        <taxon>Gnathifera</taxon>
        <taxon>Rotifera</taxon>
        <taxon>Eurotatoria</taxon>
        <taxon>Bdelloidea</taxon>
        <taxon>Philodinida</taxon>
        <taxon>Philodinidae</taxon>
        <taxon>Didymodactylos</taxon>
    </lineage>
</organism>
<proteinExistence type="predicted"/>
<dbReference type="Proteomes" id="UP000677228">
    <property type="component" value="Unassembled WGS sequence"/>
</dbReference>